<evidence type="ECO:0000256" key="3">
    <source>
        <dbReference type="ARBA" id="ARBA00022692"/>
    </source>
</evidence>
<organism evidence="7 8">
    <name type="scientific">Cladophialophora bantiana (strain ATCC 10958 / CBS 173.52 / CDC B-1940 / NIH 8579)</name>
    <name type="common">Xylohypha bantiana</name>
    <dbReference type="NCBI Taxonomy" id="1442370"/>
    <lineage>
        <taxon>Eukaryota</taxon>
        <taxon>Fungi</taxon>
        <taxon>Dikarya</taxon>
        <taxon>Ascomycota</taxon>
        <taxon>Pezizomycotina</taxon>
        <taxon>Eurotiomycetes</taxon>
        <taxon>Chaetothyriomycetidae</taxon>
        <taxon>Chaetothyriales</taxon>
        <taxon>Herpotrichiellaceae</taxon>
        <taxon>Cladophialophora</taxon>
    </lineage>
</organism>
<keyword evidence="5 6" id="KW-0472">Membrane</keyword>
<feature type="transmembrane region" description="Helical" evidence="6">
    <location>
        <begin position="148"/>
        <end position="166"/>
    </location>
</feature>
<comment type="subcellular location">
    <subcellularLocation>
        <location evidence="1">Membrane</location>
        <topology evidence="1">Multi-pass membrane protein</topology>
    </subcellularLocation>
</comment>
<keyword evidence="3 6" id="KW-0812">Transmembrane</keyword>
<evidence type="ECO:0000313" key="8">
    <source>
        <dbReference type="Proteomes" id="UP000053789"/>
    </source>
</evidence>
<keyword evidence="4 6" id="KW-1133">Transmembrane helix</keyword>
<evidence type="ECO:0000256" key="5">
    <source>
        <dbReference type="ARBA" id="ARBA00023136"/>
    </source>
</evidence>
<accession>A0A0D2ETH9</accession>
<dbReference type="GeneID" id="27698764"/>
<evidence type="ECO:0008006" key="9">
    <source>
        <dbReference type="Google" id="ProtNLM"/>
    </source>
</evidence>
<name>A0A0D2ETH9_CLAB1</name>
<dbReference type="Proteomes" id="UP000053789">
    <property type="component" value="Unassembled WGS sequence"/>
</dbReference>
<evidence type="ECO:0000256" key="4">
    <source>
        <dbReference type="ARBA" id="ARBA00022989"/>
    </source>
</evidence>
<proteinExistence type="inferred from homology"/>
<dbReference type="EMBL" id="KN846987">
    <property type="protein sequence ID" value="KIW93231.1"/>
    <property type="molecule type" value="Genomic_DNA"/>
</dbReference>
<dbReference type="Pfam" id="PF10190">
    <property type="entry name" value="Tmemb_170"/>
    <property type="match status" value="1"/>
</dbReference>
<evidence type="ECO:0000256" key="6">
    <source>
        <dbReference type="SAM" id="Phobius"/>
    </source>
</evidence>
<dbReference type="HOGENOM" id="CLU_071343_1_0_1"/>
<sequence length="170" mass="18804">MTTYGAGVPISYETPEFPALYWPVHADPGEAQYLYFLSDIYRYTLYWTLITMVAAHACVATWAVLMQFASADQRRKYLNSPWGRALSAKNRKLLGDNPIGETLSWVWIVPVVYIVIGASEALLAGSLVGLVLGAVYNAGYFGMSTWTPLLWGVINMLVLVVSSFRIQGGL</sequence>
<comment type="similarity">
    <text evidence="2">Belongs to the TMEM170 family.</text>
</comment>
<dbReference type="PANTHER" id="PTHR22779">
    <property type="entry name" value="SD17342P"/>
    <property type="match status" value="1"/>
</dbReference>
<dbReference type="AlphaFoldDB" id="A0A0D2ETH9"/>
<gene>
    <name evidence="7" type="ORF">Z519_05836</name>
</gene>
<dbReference type="PANTHER" id="PTHR22779:SF6">
    <property type="entry name" value="SD17342P"/>
    <property type="match status" value="1"/>
</dbReference>
<dbReference type="RefSeq" id="XP_016619900.1">
    <property type="nucleotide sequence ID" value="XM_016763576.1"/>
</dbReference>
<dbReference type="OrthoDB" id="2131401at2759"/>
<dbReference type="VEuPathDB" id="FungiDB:Z519_05836"/>
<feature type="transmembrane region" description="Helical" evidence="6">
    <location>
        <begin position="111"/>
        <end position="136"/>
    </location>
</feature>
<feature type="transmembrane region" description="Helical" evidence="6">
    <location>
        <begin position="45"/>
        <end position="65"/>
    </location>
</feature>
<dbReference type="InterPro" id="IPR019334">
    <property type="entry name" value="TMEM170A/B/YPR153W-like"/>
</dbReference>
<keyword evidence="8" id="KW-1185">Reference proteome</keyword>
<evidence type="ECO:0000256" key="1">
    <source>
        <dbReference type="ARBA" id="ARBA00004141"/>
    </source>
</evidence>
<dbReference type="GO" id="GO:0016020">
    <property type="term" value="C:membrane"/>
    <property type="evidence" value="ECO:0007669"/>
    <property type="project" value="UniProtKB-SubCell"/>
</dbReference>
<reference evidence="7" key="1">
    <citation type="submission" date="2015-01" db="EMBL/GenBank/DDBJ databases">
        <title>The Genome Sequence of Cladophialophora bantiana CBS 173.52.</title>
        <authorList>
            <consortium name="The Broad Institute Genomics Platform"/>
            <person name="Cuomo C."/>
            <person name="de Hoog S."/>
            <person name="Gorbushina A."/>
            <person name="Stielow B."/>
            <person name="Teixiera M."/>
            <person name="Abouelleil A."/>
            <person name="Chapman S.B."/>
            <person name="Priest M."/>
            <person name="Young S.K."/>
            <person name="Wortman J."/>
            <person name="Nusbaum C."/>
            <person name="Birren B."/>
        </authorList>
    </citation>
    <scope>NUCLEOTIDE SEQUENCE [LARGE SCALE GENOMIC DNA]</scope>
    <source>
        <strain evidence="7">CBS 173.52</strain>
    </source>
</reference>
<evidence type="ECO:0000313" key="7">
    <source>
        <dbReference type="EMBL" id="KIW93231.1"/>
    </source>
</evidence>
<protein>
    <recommendedName>
        <fullName evidence="9">Integral membrane protein</fullName>
    </recommendedName>
</protein>
<evidence type="ECO:0000256" key="2">
    <source>
        <dbReference type="ARBA" id="ARBA00006325"/>
    </source>
</evidence>